<evidence type="ECO:0000313" key="3">
    <source>
        <dbReference type="Proteomes" id="UP000188533"/>
    </source>
</evidence>
<keyword evidence="3" id="KW-1185">Reference proteome</keyword>
<accession>A0A1Q3EQ34</accession>
<name>A0A1Q3EQ34_LENED</name>
<organism evidence="2 3">
    <name type="scientific">Lentinula edodes</name>
    <name type="common">Shiitake mushroom</name>
    <name type="synonym">Lentinus edodes</name>
    <dbReference type="NCBI Taxonomy" id="5353"/>
    <lineage>
        <taxon>Eukaryota</taxon>
        <taxon>Fungi</taxon>
        <taxon>Dikarya</taxon>
        <taxon>Basidiomycota</taxon>
        <taxon>Agaricomycotina</taxon>
        <taxon>Agaricomycetes</taxon>
        <taxon>Agaricomycetidae</taxon>
        <taxon>Agaricales</taxon>
        <taxon>Marasmiineae</taxon>
        <taxon>Omphalotaceae</taxon>
        <taxon>Lentinula</taxon>
    </lineage>
</organism>
<evidence type="ECO:0000313" key="2">
    <source>
        <dbReference type="EMBL" id="GAW09311.1"/>
    </source>
</evidence>
<feature type="chain" id="PRO_5013292618" evidence="1">
    <location>
        <begin position="28"/>
        <end position="68"/>
    </location>
</feature>
<comment type="caution">
    <text evidence="2">The sequence shown here is derived from an EMBL/GenBank/DDBJ whole genome shotgun (WGS) entry which is preliminary data.</text>
</comment>
<evidence type="ECO:0000256" key="1">
    <source>
        <dbReference type="SAM" id="SignalP"/>
    </source>
</evidence>
<keyword evidence="1" id="KW-0732">Signal</keyword>
<reference evidence="2 3" key="2">
    <citation type="submission" date="2017-02" db="EMBL/GenBank/DDBJ databases">
        <title>A genome survey and senescence transcriptome analysis in Lentinula edodes.</title>
        <authorList>
            <person name="Sakamoto Y."/>
            <person name="Nakade K."/>
            <person name="Sato S."/>
            <person name="Yoshida Y."/>
            <person name="Miyazaki K."/>
            <person name="Natsume S."/>
            <person name="Konno N."/>
        </authorList>
    </citation>
    <scope>NUCLEOTIDE SEQUENCE [LARGE SCALE GENOMIC DNA]</scope>
    <source>
        <strain evidence="2 3">NBRC 111202</strain>
    </source>
</reference>
<sequence>MSSQHILQLFNLILLVFSSHYVTVVVSQTHISSFEHYMNHLACSTLIPTSSFANHHLLTSTIKAGIPE</sequence>
<dbReference type="EMBL" id="BDGU01001072">
    <property type="protein sequence ID" value="GAW09311.1"/>
    <property type="molecule type" value="Genomic_DNA"/>
</dbReference>
<dbReference type="AlphaFoldDB" id="A0A1Q3EQ34"/>
<reference evidence="2 3" key="1">
    <citation type="submission" date="2016-08" db="EMBL/GenBank/DDBJ databases">
        <authorList>
            <consortium name="Lentinula edodes genome sequencing consortium"/>
            <person name="Sakamoto Y."/>
            <person name="Nakade K."/>
            <person name="Sato S."/>
            <person name="Yoshida Y."/>
            <person name="Miyazaki K."/>
            <person name="Natsume S."/>
            <person name="Konno N."/>
        </authorList>
    </citation>
    <scope>NUCLEOTIDE SEQUENCE [LARGE SCALE GENOMIC DNA]</scope>
    <source>
        <strain evidence="2 3">NBRC 111202</strain>
    </source>
</reference>
<feature type="signal peptide" evidence="1">
    <location>
        <begin position="1"/>
        <end position="27"/>
    </location>
</feature>
<gene>
    <name evidence="2" type="ORF">LENED_011459</name>
</gene>
<protein>
    <submittedName>
        <fullName evidence="2">Uncharacterized protein</fullName>
    </submittedName>
</protein>
<dbReference type="Proteomes" id="UP000188533">
    <property type="component" value="Unassembled WGS sequence"/>
</dbReference>
<proteinExistence type="predicted"/>